<sequence length="93" mass="10649">MKKGAYLMEKTNVLEECMNAYKYAVEVVQKNSPLSRDLTQSCAEVCRSCANECLKLGESRSGRTYKMCLDYAELCEEIEQDIQEDPGRLRKLV</sequence>
<name>A0A845DS89_9BACI</name>
<dbReference type="InterPro" id="IPR005560">
    <property type="entry name" value="Csp_YhjQ"/>
</dbReference>
<dbReference type="EMBL" id="WMET01000002">
    <property type="protein sequence ID" value="MYL20266.1"/>
    <property type="molecule type" value="Genomic_DNA"/>
</dbReference>
<dbReference type="Gene3D" id="1.20.1270.360">
    <property type="match status" value="1"/>
</dbReference>
<evidence type="ECO:0000313" key="2">
    <source>
        <dbReference type="Proteomes" id="UP000460949"/>
    </source>
</evidence>
<gene>
    <name evidence="1" type="ORF">GLW04_10235</name>
</gene>
<comment type="caution">
    <text evidence="1">The sequence shown here is derived from an EMBL/GenBank/DDBJ whole genome shotgun (WGS) entry which is preliminary data.</text>
</comment>
<dbReference type="Proteomes" id="UP000460949">
    <property type="component" value="Unassembled WGS sequence"/>
</dbReference>
<proteinExistence type="predicted"/>
<evidence type="ECO:0000313" key="1">
    <source>
        <dbReference type="EMBL" id="MYL20266.1"/>
    </source>
</evidence>
<accession>A0A845DS89</accession>
<dbReference type="AlphaFoldDB" id="A0A845DS89"/>
<evidence type="ECO:0008006" key="3">
    <source>
        <dbReference type="Google" id="ProtNLM"/>
    </source>
</evidence>
<organism evidence="1 2">
    <name type="scientific">Halobacillus litoralis</name>
    <dbReference type="NCBI Taxonomy" id="45668"/>
    <lineage>
        <taxon>Bacteria</taxon>
        <taxon>Bacillati</taxon>
        <taxon>Bacillota</taxon>
        <taxon>Bacilli</taxon>
        <taxon>Bacillales</taxon>
        <taxon>Bacillaceae</taxon>
        <taxon>Halobacillus</taxon>
    </lineage>
</organism>
<protein>
    <recommendedName>
        <fullName evidence="3">Four-helix bundle copper-binding protein</fullName>
    </recommendedName>
</protein>
<reference evidence="1 2" key="1">
    <citation type="submission" date="2019-11" db="EMBL/GenBank/DDBJ databases">
        <title>Genome sequences of 17 halophilic strains isolated from different environments.</title>
        <authorList>
            <person name="Furrow R.E."/>
        </authorList>
    </citation>
    <scope>NUCLEOTIDE SEQUENCE [LARGE SCALE GENOMIC DNA]</scope>
    <source>
        <strain evidence="1 2">22511_23_Filter</strain>
    </source>
</reference>
<dbReference type="Pfam" id="PF03860">
    <property type="entry name" value="Csp"/>
    <property type="match status" value="1"/>
</dbReference>